<proteinExistence type="predicted"/>
<reference evidence="1" key="1">
    <citation type="journal article" date="2020" name="New Phytol.">
        <title>Comparative genomics reveals dynamic genome evolution in host specialist ectomycorrhizal fungi.</title>
        <authorList>
            <person name="Lofgren L.A."/>
            <person name="Nguyen N.H."/>
            <person name="Vilgalys R."/>
            <person name="Ruytinx J."/>
            <person name="Liao H.L."/>
            <person name="Branco S."/>
            <person name="Kuo A."/>
            <person name="LaButti K."/>
            <person name="Lipzen A."/>
            <person name="Andreopoulos W."/>
            <person name="Pangilinan J."/>
            <person name="Riley R."/>
            <person name="Hundley H."/>
            <person name="Na H."/>
            <person name="Barry K."/>
            <person name="Grigoriev I.V."/>
            <person name="Stajich J.E."/>
            <person name="Kennedy P.G."/>
        </authorList>
    </citation>
    <scope>NUCLEOTIDE SEQUENCE</scope>
    <source>
        <strain evidence="1">DOB743</strain>
    </source>
</reference>
<comment type="caution">
    <text evidence="1">The sequence shown here is derived from an EMBL/GenBank/DDBJ whole genome shotgun (WGS) entry which is preliminary data.</text>
</comment>
<dbReference type="EMBL" id="JABBWD010000012">
    <property type="protein sequence ID" value="KAG1779365.1"/>
    <property type="molecule type" value="Genomic_DNA"/>
</dbReference>
<organism evidence="1 2">
    <name type="scientific">Suillus placidus</name>
    <dbReference type="NCBI Taxonomy" id="48579"/>
    <lineage>
        <taxon>Eukaryota</taxon>
        <taxon>Fungi</taxon>
        <taxon>Dikarya</taxon>
        <taxon>Basidiomycota</taxon>
        <taxon>Agaricomycotina</taxon>
        <taxon>Agaricomycetes</taxon>
        <taxon>Agaricomycetidae</taxon>
        <taxon>Boletales</taxon>
        <taxon>Suillineae</taxon>
        <taxon>Suillaceae</taxon>
        <taxon>Suillus</taxon>
    </lineage>
</organism>
<name>A0A9P6ZZ00_9AGAM</name>
<dbReference type="SUPFAM" id="SSF57798">
    <property type="entry name" value="Casein kinase II beta subunit"/>
    <property type="match status" value="1"/>
</dbReference>
<sequence>MARTKQTPAKATGGIAPHVSKSLRGSRKTIVNLEVTQTLASWVAKVEVLPHLWRESSHSQHAQAHPGLLTNEFCMLCQDGVREGEGCLYECDEHDCPRTICTQCISIPDGYAKYLQEPDVKFRCVHCHTVLSKKSNKVTPYYGFYKDAQPIFQSFLPIVGELAISKRSQISSKPVLILHFKVVGFENTASPVDAVYSYLRPYFPNGGLRLAEVVFDLSTSCKTDKYSQLCEELMNDIMQDRDYQIVCLVITNHTNDENGDPFLGYAVGNSYVTDTIPEFMSALLDPWSKVIRGAATATLFFLGCGAIVNKVEGFSGLRLAVVDHAILSTIAFTAKHFHPAFTSFPAIIEQSGLGMHTDIILMTTTSQDGGSTTSLECIRYSWAHSTSRPWGQILPLQCLQCGCPTNWKRLKANFSGKYMIFECSFADCGRAKDKSEASKLPQRYICKAPKNTTLLPGKRRNASWMEIVLDFSQSPTSMLESDVKMD</sequence>
<dbReference type="InterPro" id="IPR035991">
    <property type="entry name" value="Casein_kinase_II_beta-like"/>
</dbReference>
<keyword evidence="2" id="KW-1185">Reference proteome</keyword>
<accession>A0A9P6ZZ00</accession>
<gene>
    <name evidence="1" type="ORF">EV702DRAFT_1195328</name>
</gene>
<dbReference type="Proteomes" id="UP000714275">
    <property type="component" value="Unassembled WGS sequence"/>
</dbReference>
<dbReference type="GO" id="GO:0019887">
    <property type="term" value="F:protein kinase regulator activity"/>
    <property type="evidence" value="ECO:0007669"/>
    <property type="project" value="InterPro"/>
</dbReference>
<dbReference type="OrthoDB" id="2693558at2759"/>
<dbReference type="GO" id="GO:0005956">
    <property type="term" value="C:protein kinase CK2 complex"/>
    <property type="evidence" value="ECO:0007669"/>
    <property type="project" value="InterPro"/>
</dbReference>
<evidence type="ECO:0000313" key="1">
    <source>
        <dbReference type="EMBL" id="KAG1779365.1"/>
    </source>
</evidence>
<evidence type="ECO:0000313" key="2">
    <source>
        <dbReference type="Proteomes" id="UP000714275"/>
    </source>
</evidence>
<protein>
    <submittedName>
        <fullName evidence="1">Uncharacterized protein</fullName>
    </submittedName>
</protein>
<dbReference type="AlphaFoldDB" id="A0A9P6ZZ00"/>